<dbReference type="InterPro" id="IPR035983">
    <property type="entry name" value="Hect_E3_ubiquitin_ligase"/>
</dbReference>
<dbReference type="Proteomes" id="UP000237246">
    <property type="component" value="Unassembled WGS sequence"/>
</dbReference>
<proteinExistence type="predicted"/>
<dbReference type="Gene3D" id="3.30.2410.10">
    <property type="entry name" value="Hect, E3 ligase catalytic domain"/>
    <property type="match status" value="1"/>
</dbReference>
<dbReference type="SMART" id="SM00119">
    <property type="entry name" value="HECTc"/>
    <property type="match status" value="1"/>
</dbReference>
<sequence>VEFKGEEGDGDGLSRELFVVAAKAFCDPQTGVFRHFPSGLVWFPSQASSHGDTFLLAGTFFGMALYNHCQTPFPFPRALFKKMRDVEPTLEDLEELMPAVGRNLKNILKEESEHKLESLHMTFVQMEEGGSVVELKKDGANIVVTKHNRKEFVDLYVNYTLNESVRKPFEDFMRDQLLLLSIKMEIARPSLILSLQQNVRYVYYEASHQTIKNFWTVFHKLPEEKKKKFLGNILTL</sequence>
<feature type="non-terminal residue" evidence="6">
    <location>
        <position position="1"/>
    </location>
</feature>
<dbReference type="SUPFAM" id="SSF56204">
    <property type="entry name" value="Hect, E3 ligase catalytic domain"/>
    <property type="match status" value="1"/>
</dbReference>
<evidence type="ECO:0000313" key="6">
    <source>
        <dbReference type="EMBL" id="POI20475.1"/>
    </source>
</evidence>
<evidence type="ECO:0000256" key="3">
    <source>
        <dbReference type="ARBA" id="ARBA00022786"/>
    </source>
</evidence>
<comment type="caution">
    <text evidence="4">Lacks conserved residue(s) required for the propagation of feature annotation.</text>
</comment>
<dbReference type="GO" id="GO:0005737">
    <property type="term" value="C:cytoplasm"/>
    <property type="evidence" value="ECO:0007669"/>
    <property type="project" value="TreeGrafter"/>
</dbReference>
<protein>
    <recommendedName>
        <fullName evidence="5">HECT domain-containing protein</fullName>
    </recommendedName>
</protein>
<organism evidence="6 7">
    <name type="scientific">Bambusicola thoracicus</name>
    <name type="common">Chinese bamboo-partridge</name>
    <name type="synonym">Perdix thoracica</name>
    <dbReference type="NCBI Taxonomy" id="9083"/>
    <lineage>
        <taxon>Eukaryota</taxon>
        <taxon>Metazoa</taxon>
        <taxon>Chordata</taxon>
        <taxon>Craniata</taxon>
        <taxon>Vertebrata</taxon>
        <taxon>Euteleostomi</taxon>
        <taxon>Archelosauria</taxon>
        <taxon>Archosauria</taxon>
        <taxon>Dinosauria</taxon>
        <taxon>Saurischia</taxon>
        <taxon>Theropoda</taxon>
        <taxon>Coelurosauria</taxon>
        <taxon>Aves</taxon>
        <taxon>Neognathae</taxon>
        <taxon>Galloanserae</taxon>
        <taxon>Galliformes</taxon>
        <taxon>Phasianidae</taxon>
        <taxon>Perdicinae</taxon>
        <taxon>Bambusicola</taxon>
    </lineage>
</organism>
<dbReference type="GO" id="GO:0061630">
    <property type="term" value="F:ubiquitin protein ligase activity"/>
    <property type="evidence" value="ECO:0007669"/>
    <property type="project" value="TreeGrafter"/>
</dbReference>
<comment type="caution">
    <text evidence="6">The sequence shown here is derived from an EMBL/GenBank/DDBJ whole genome shotgun (WGS) entry which is preliminary data.</text>
</comment>
<dbReference type="EMBL" id="PPHD01082921">
    <property type="protein sequence ID" value="POI20475.1"/>
    <property type="molecule type" value="Genomic_DNA"/>
</dbReference>
<dbReference type="GO" id="GO:0006511">
    <property type="term" value="P:ubiquitin-dependent protein catabolic process"/>
    <property type="evidence" value="ECO:0007669"/>
    <property type="project" value="TreeGrafter"/>
</dbReference>
<gene>
    <name evidence="6" type="ORF">CIB84_015778</name>
</gene>
<dbReference type="GO" id="GO:0016567">
    <property type="term" value="P:protein ubiquitination"/>
    <property type="evidence" value="ECO:0007669"/>
    <property type="project" value="TreeGrafter"/>
</dbReference>
<dbReference type="OrthoDB" id="5981550at2759"/>
<keyword evidence="1" id="KW-0808">Transferase</keyword>
<evidence type="ECO:0000256" key="1">
    <source>
        <dbReference type="ARBA" id="ARBA00022679"/>
    </source>
</evidence>
<name>A0A2P4S8P9_BAMTH</name>
<dbReference type="PANTHER" id="PTHR45622">
    <property type="entry name" value="UBIQUITIN-PROTEIN LIGASE E3A-RELATED"/>
    <property type="match status" value="1"/>
</dbReference>
<dbReference type="Gene3D" id="3.90.1750.10">
    <property type="entry name" value="Hect, E3 ligase catalytic domains"/>
    <property type="match status" value="1"/>
</dbReference>
<keyword evidence="7" id="KW-1185">Reference proteome</keyword>
<keyword evidence="3 4" id="KW-0833">Ubl conjugation pathway</keyword>
<feature type="domain" description="HECT" evidence="5">
    <location>
        <begin position="1"/>
        <end position="230"/>
    </location>
</feature>
<accession>A0A2P4S8P9</accession>
<dbReference type="Pfam" id="PF00632">
    <property type="entry name" value="HECT"/>
    <property type="match status" value="1"/>
</dbReference>
<evidence type="ECO:0000313" key="7">
    <source>
        <dbReference type="Proteomes" id="UP000237246"/>
    </source>
</evidence>
<reference evidence="6 7" key="1">
    <citation type="submission" date="2018-01" db="EMBL/GenBank/DDBJ databases">
        <title>Comparison of the Chinese Bamboo Partridge and Red Junglefowl genome sequences highlights the importance of demography in genome evolution.</title>
        <authorList>
            <person name="Tiley G.P."/>
            <person name="Kimball R.T."/>
            <person name="Braun E.L."/>
            <person name="Burleigh J.G."/>
        </authorList>
    </citation>
    <scope>NUCLEOTIDE SEQUENCE [LARGE SCALE GENOMIC DNA]</scope>
    <source>
        <strain evidence="6">RTK389</strain>
        <tissue evidence="6">Blood</tissue>
    </source>
</reference>
<dbReference type="PROSITE" id="PS50237">
    <property type="entry name" value="HECT"/>
    <property type="match status" value="1"/>
</dbReference>
<dbReference type="InterPro" id="IPR051709">
    <property type="entry name" value="Ub-ligase/GTPase-reg"/>
</dbReference>
<evidence type="ECO:0000256" key="4">
    <source>
        <dbReference type="PROSITE-ProRule" id="PRU00104"/>
    </source>
</evidence>
<dbReference type="InterPro" id="IPR000569">
    <property type="entry name" value="HECT_dom"/>
</dbReference>
<evidence type="ECO:0000256" key="2">
    <source>
        <dbReference type="ARBA" id="ARBA00022737"/>
    </source>
</evidence>
<evidence type="ECO:0000259" key="5">
    <source>
        <dbReference type="PROSITE" id="PS50237"/>
    </source>
</evidence>
<dbReference type="PANTHER" id="PTHR45622:SF69">
    <property type="entry name" value="HECT DOMAIN-CONTAINING PROTEIN"/>
    <property type="match status" value="1"/>
</dbReference>
<dbReference type="AlphaFoldDB" id="A0A2P4S8P9"/>
<keyword evidence="2" id="KW-0677">Repeat</keyword>